<dbReference type="EMBL" id="JANPWB010000009">
    <property type="protein sequence ID" value="KAJ1150073.1"/>
    <property type="molecule type" value="Genomic_DNA"/>
</dbReference>
<comment type="caution">
    <text evidence="2">The sequence shown here is derived from an EMBL/GenBank/DDBJ whole genome shotgun (WGS) entry which is preliminary data.</text>
</comment>
<name>A0AAV7RGL2_PLEWA</name>
<protein>
    <submittedName>
        <fullName evidence="2">Uncharacterized protein</fullName>
    </submittedName>
</protein>
<gene>
    <name evidence="2" type="ORF">NDU88_002871</name>
</gene>
<accession>A0AAV7RGL2</accession>
<keyword evidence="1" id="KW-0175">Coiled coil</keyword>
<sequence>MDEFTAPGMTVRGDPPHVELLGDQEELQGATGAQILGSIEASSIAVQAKIDTISLGVGLLRADLCMVVERFPDTKQHLSKLKKEVSALKTVLSELLAKTVALKRRAEDAERRSRARVGHPEASDEGGVLIWIGGAMRRLELELTEIEASVKHCLLGGLVPAKQGAAVKHKFAKLRLVPAKLRHAIHRMCPNPPALDRWPAVLHKWGVMENHWLRLVCTDKNTERDLEPWGGMLEDLAAEEPRLSVPFEHLPVAGLLVPFGTL</sequence>
<organism evidence="2 3">
    <name type="scientific">Pleurodeles waltl</name>
    <name type="common">Iberian ribbed newt</name>
    <dbReference type="NCBI Taxonomy" id="8319"/>
    <lineage>
        <taxon>Eukaryota</taxon>
        <taxon>Metazoa</taxon>
        <taxon>Chordata</taxon>
        <taxon>Craniata</taxon>
        <taxon>Vertebrata</taxon>
        <taxon>Euteleostomi</taxon>
        <taxon>Amphibia</taxon>
        <taxon>Batrachia</taxon>
        <taxon>Caudata</taxon>
        <taxon>Salamandroidea</taxon>
        <taxon>Salamandridae</taxon>
        <taxon>Pleurodelinae</taxon>
        <taxon>Pleurodeles</taxon>
    </lineage>
</organism>
<dbReference type="AlphaFoldDB" id="A0AAV7RGL2"/>
<feature type="coiled-coil region" evidence="1">
    <location>
        <begin position="78"/>
        <end position="112"/>
    </location>
</feature>
<evidence type="ECO:0000313" key="3">
    <source>
        <dbReference type="Proteomes" id="UP001066276"/>
    </source>
</evidence>
<proteinExistence type="predicted"/>
<evidence type="ECO:0000256" key="1">
    <source>
        <dbReference type="SAM" id="Coils"/>
    </source>
</evidence>
<evidence type="ECO:0000313" key="2">
    <source>
        <dbReference type="EMBL" id="KAJ1150073.1"/>
    </source>
</evidence>
<dbReference type="Proteomes" id="UP001066276">
    <property type="component" value="Chromosome 5"/>
</dbReference>
<keyword evidence="3" id="KW-1185">Reference proteome</keyword>
<reference evidence="2" key="1">
    <citation type="journal article" date="2022" name="bioRxiv">
        <title>Sequencing and chromosome-scale assembly of the giantPleurodeles waltlgenome.</title>
        <authorList>
            <person name="Brown T."/>
            <person name="Elewa A."/>
            <person name="Iarovenko S."/>
            <person name="Subramanian E."/>
            <person name="Araus A.J."/>
            <person name="Petzold A."/>
            <person name="Susuki M."/>
            <person name="Suzuki K.-i.T."/>
            <person name="Hayashi T."/>
            <person name="Toyoda A."/>
            <person name="Oliveira C."/>
            <person name="Osipova E."/>
            <person name="Leigh N.D."/>
            <person name="Simon A."/>
            <person name="Yun M.H."/>
        </authorList>
    </citation>
    <scope>NUCLEOTIDE SEQUENCE</scope>
    <source>
        <strain evidence="2">20211129_DDA</strain>
        <tissue evidence="2">Liver</tissue>
    </source>
</reference>